<dbReference type="AlphaFoldDB" id="A0A2X4VH25"/>
<dbReference type="InterPro" id="IPR007236">
    <property type="entry name" value="SlyX"/>
</dbReference>
<dbReference type="PANTHER" id="PTHR36508">
    <property type="entry name" value="PROTEIN SLYX"/>
    <property type="match status" value="1"/>
</dbReference>
<evidence type="ECO:0000313" key="3">
    <source>
        <dbReference type="EMBL" id="QPS18783.1"/>
    </source>
</evidence>
<keyword evidence="2" id="KW-0175">Coiled coil</keyword>
<feature type="coiled-coil region" evidence="2">
    <location>
        <begin position="13"/>
        <end position="47"/>
    </location>
</feature>
<dbReference type="Gene3D" id="1.20.5.300">
    <property type="match status" value="1"/>
</dbReference>
<accession>A0A2X4VH25</accession>
<organism evidence="4 5">
    <name type="scientific">Serratia plymuthica</name>
    <dbReference type="NCBI Taxonomy" id="82996"/>
    <lineage>
        <taxon>Bacteria</taxon>
        <taxon>Pseudomonadati</taxon>
        <taxon>Pseudomonadota</taxon>
        <taxon>Gammaproteobacteria</taxon>
        <taxon>Enterobacterales</taxon>
        <taxon>Yersiniaceae</taxon>
        <taxon>Serratia</taxon>
    </lineage>
</organism>
<sequence length="75" mass="8779">MHNADTQSLLLRLEELESRQAFQEVTIEELNQTVVHHQLEMLKLQEHLRVLTDKLRSTQTSMIASQSEETPPPHY</sequence>
<evidence type="ECO:0000313" key="6">
    <source>
        <dbReference type="Proteomes" id="UP000594967"/>
    </source>
</evidence>
<dbReference type="PANTHER" id="PTHR36508:SF1">
    <property type="entry name" value="PROTEIN SLYX"/>
    <property type="match status" value="1"/>
</dbReference>
<proteinExistence type="inferred from homology"/>
<dbReference type="RefSeq" id="WP_062868907.1">
    <property type="nucleotide sequence ID" value="NZ_CAMITG010000024.1"/>
</dbReference>
<reference evidence="4 5" key="1">
    <citation type="submission" date="2018-06" db="EMBL/GenBank/DDBJ databases">
        <authorList>
            <consortium name="Pathogen Informatics"/>
            <person name="Doyle S."/>
        </authorList>
    </citation>
    <scope>NUCLEOTIDE SEQUENCE [LARGE SCALE GENOMIC DNA]</scope>
    <source>
        <strain evidence="4 5">NCTC12961</strain>
    </source>
</reference>
<evidence type="ECO:0000313" key="5">
    <source>
        <dbReference type="Proteomes" id="UP000248897"/>
    </source>
</evidence>
<evidence type="ECO:0000256" key="2">
    <source>
        <dbReference type="SAM" id="Coils"/>
    </source>
</evidence>
<gene>
    <name evidence="1 4" type="primary">slyX</name>
    <name evidence="3" type="ORF">I6G64_14305</name>
    <name evidence="4" type="ORF">NCTC12961_05533</name>
</gene>
<dbReference type="HAMAP" id="MF_00715">
    <property type="entry name" value="SlyX"/>
    <property type="match status" value="1"/>
</dbReference>
<dbReference type="Pfam" id="PF04102">
    <property type="entry name" value="SlyX"/>
    <property type="match status" value="1"/>
</dbReference>
<evidence type="ECO:0000313" key="4">
    <source>
        <dbReference type="EMBL" id="SQI46092.1"/>
    </source>
</evidence>
<reference evidence="3 6" key="2">
    <citation type="submission" date="2020-12" db="EMBL/GenBank/DDBJ databases">
        <title>FDA dAtabase for Regulatory Grade micrObial Sequences (FDA-ARGOS): Supporting development and validation of Infectious Disease Dx tests.</title>
        <authorList>
            <person name="Sproer C."/>
            <person name="Gronow S."/>
            <person name="Severitt S."/>
            <person name="Schroder I."/>
            <person name="Tallon L."/>
            <person name="Sadzewicz L."/>
            <person name="Zhao X."/>
            <person name="Boylan J."/>
            <person name="Ott S."/>
            <person name="Bowen H."/>
            <person name="Vavikolanu K."/>
            <person name="Mehta A."/>
            <person name="Aluvathingal J."/>
            <person name="Nadendla S."/>
            <person name="Lowell S."/>
            <person name="Myers T."/>
            <person name="Yan Y."/>
            <person name="Sichtig H."/>
        </authorList>
    </citation>
    <scope>NUCLEOTIDE SEQUENCE [LARGE SCALE GENOMIC DNA]</scope>
    <source>
        <strain evidence="3 6">FDAARGOS_907</strain>
    </source>
</reference>
<evidence type="ECO:0000256" key="1">
    <source>
        <dbReference type="HAMAP-Rule" id="MF_00715"/>
    </source>
</evidence>
<dbReference type="NCBIfam" id="NF002750">
    <property type="entry name" value="PRK02793.1"/>
    <property type="match status" value="1"/>
</dbReference>
<dbReference type="STRING" id="82996.ADP72_12765"/>
<dbReference type="Proteomes" id="UP000248897">
    <property type="component" value="Chromosome 1"/>
</dbReference>
<protein>
    <recommendedName>
        <fullName evidence="1">Protein SlyX</fullName>
    </recommendedName>
</protein>
<dbReference type="Proteomes" id="UP000594967">
    <property type="component" value="Chromosome"/>
</dbReference>
<name>A0A2X4VH25_SERPL</name>
<keyword evidence="6" id="KW-1185">Reference proteome</keyword>
<dbReference type="EMBL" id="CP065673">
    <property type="protein sequence ID" value="QPS18783.1"/>
    <property type="molecule type" value="Genomic_DNA"/>
</dbReference>
<comment type="similarity">
    <text evidence="1">Belongs to the SlyX family.</text>
</comment>
<dbReference type="EMBL" id="LS483469">
    <property type="protein sequence ID" value="SQI46092.1"/>
    <property type="molecule type" value="Genomic_DNA"/>
</dbReference>